<name>A0ABQ3YQZ5_9ACTN</name>
<evidence type="ECO:0000313" key="1">
    <source>
        <dbReference type="EMBL" id="GID99788.1"/>
    </source>
</evidence>
<proteinExistence type="predicted"/>
<dbReference type="Proteomes" id="UP000637628">
    <property type="component" value="Unassembled WGS sequence"/>
</dbReference>
<evidence type="ECO:0000313" key="2">
    <source>
        <dbReference type="Proteomes" id="UP000637628"/>
    </source>
</evidence>
<dbReference type="Gene3D" id="1.10.10.10">
    <property type="entry name" value="Winged helix-like DNA-binding domain superfamily/Winged helix DNA-binding domain"/>
    <property type="match status" value="1"/>
</dbReference>
<sequence length="158" mass="17157">MREVDLTDDRRGPAPGVAGLGPWSGYAGERWRPLARQLAARFVAAGDSDEGMVRTAIEVILVVERRLDSRGPELVSLAVPLVIRALRALRRERFRTWPESAPLLPLLQLAIANAESELCARLRRSPTVGEVANYLAVPEHQVIVGLAAGWSAGSDATE</sequence>
<dbReference type="RefSeq" id="WP_203725444.1">
    <property type="nucleotide sequence ID" value="NZ_BAAATX010000032.1"/>
</dbReference>
<reference evidence="1 2" key="1">
    <citation type="submission" date="2021-01" db="EMBL/GenBank/DDBJ databases">
        <title>Whole genome shotgun sequence of Actinoplanes durhamensis NBRC 14914.</title>
        <authorList>
            <person name="Komaki H."/>
            <person name="Tamura T."/>
        </authorList>
    </citation>
    <scope>NUCLEOTIDE SEQUENCE [LARGE SCALE GENOMIC DNA]</scope>
    <source>
        <strain evidence="1 2">NBRC 14914</strain>
    </source>
</reference>
<gene>
    <name evidence="1" type="ORF">Adu01nite_11390</name>
</gene>
<accession>A0ABQ3YQZ5</accession>
<protein>
    <submittedName>
        <fullName evidence="1">Uncharacterized protein</fullName>
    </submittedName>
</protein>
<dbReference type="InterPro" id="IPR036388">
    <property type="entry name" value="WH-like_DNA-bd_sf"/>
</dbReference>
<organism evidence="1 2">
    <name type="scientific">Paractinoplanes durhamensis</name>
    <dbReference type="NCBI Taxonomy" id="113563"/>
    <lineage>
        <taxon>Bacteria</taxon>
        <taxon>Bacillati</taxon>
        <taxon>Actinomycetota</taxon>
        <taxon>Actinomycetes</taxon>
        <taxon>Micromonosporales</taxon>
        <taxon>Micromonosporaceae</taxon>
        <taxon>Paractinoplanes</taxon>
    </lineage>
</organism>
<keyword evidence="2" id="KW-1185">Reference proteome</keyword>
<dbReference type="EMBL" id="BOML01000010">
    <property type="protein sequence ID" value="GID99788.1"/>
    <property type="molecule type" value="Genomic_DNA"/>
</dbReference>
<comment type="caution">
    <text evidence="1">The sequence shown here is derived from an EMBL/GenBank/DDBJ whole genome shotgun (WGS) entry which is preliminary data.</text>
</comment>